<dbReference type="OrthoDB" id="4951845at2759"/>
<evidence type="ECO:0000313" key="3">
    <source>
        <dbReference type="Proteomes" id="UP000092993"/>
    </source>
</evidence>
<dbReference type="AlphaFoldDB" id="A0A1C7LL42"/>
<dbReference type="InterPro" id="IPR054416">
    <property type="entry name" value="GST_UstS-like_C"/>
</dbReference>
<accession>A0A1C7LL42</accession>
<organism evidence="2 3">
    <name type="scientific">Grifola frondosa</name>
    <name type="common">Maitake</name>
    <name type="synonym">Polyporus frondosus</name>
    <dbReference type="NCBI Taxonomy" id="5627"/>
    <lineage>
        <taxon>Eukaryota</taxon>
        <taxon>Fungi</taxon>
        <taxon>Dikarya</taxon>
        <taxon>Basidiomycota</taxon>
        <taxon>Agaricomycotina</taxon>
        <taxon>Agaricomycetes</taxon>
        <taxon>Polyporales</taxon>
        <taxon>Grifolaceae</taxon>
        <taxon>Grifola</taxon>
    </lineage>
</organism>
<reference evidence="2 3" key="1">
    <citation type="submission" date="2016-03" db="EMBL/GenBank/DDBJ databases">
        <title>Whole genome sequencing of Grifola frondosa 9006-11.</title>
        <authorList>
            <person name="Min B."/>
            <person name="Park H."/>
            <person name="Kim J.-G."/>
            <person name="Cho H."/>
            <person name="Oh Y.-L."/>
            <person name="Kong W.-S."/>
            <person name="Choi I.-G."/>
        </authorList>
    </citation>
    <scope>NUCLEOTIDE SEQUENCE [LARGE SCALE GENOMIC DNA]</scope>
    <source>
        <strain evidence="2 3">9006-11</strain>
    </source>
</reference>
<dbReference type="SUPFAM" id="SSF47616">
    <property type="entry name" value="GST C-terminal domain-like"/>
    <property type="match status" value="1"/>
</dbReference>
<gene>
    <name evidence="2" type="ORF">A0H81_14597</name>
</gene>
<dbReference type="Gene3D" id="1.20.1050.10">
    <property type="match status" value="1"/>
</dbReference>
<comment type="caution">
    <text evidence="2">The sequence shown here is derived from an EMBL/GenBank/DDBJ whole genome shotgun (WGS) entry which is preliminary data.</text>
</comment>
<dbReference type="STRING" id="5627.A0A1C7LL42"/>
<dbReference type="Proteomes" id="UP000092993">
    <property type="component" value="Unassembled WGS sequence"/>
</dbReference>
<evidence type="ECO:0000259" key="1">
    <source>
        <dbReference type="Pfam" id="PF22041"/>
    </source>
</evidence>
<dbReference type="EMBL" id="LUGG01000044">
    <property type="protein sequence ID" value="OBZ65471.1"/>
    <property type="molecule type" value="Genomic_DNA"/>
</dbReference>
<sequence>MSAKHHITLFDVKCILDPPAWSPNTWRTRFVLNYKRLSYHTEWIAYPDIGNVLSSAGVPPTRSTAPLYTVPAIIDEMAYIGAIGMDVIINMAFMVMPNTVNILEGRELEYYVVGKKEMFGIGVEDMFPADKQDAMWTNLKEGLNRLSKLIESVKHGNGFLFGTTPTYADFVLCSQFIWFEKAGPKGGWEKIKEWNNGKWAGLYESLKYGKSHSFREEPMVRAYSLQLIFMKQQQYTRKAEDTKTDTSRAA</sequence>
<dbReference type="OMA" id="DAGHQWL"/>
<dbReference type="Gene3D" id="3.40.30.10">
    <property type="entry name" value="Glutaredoxin"/>
    <property type="match status" value="1"/>
</dbReference>
<dbReference type="Pfam" id="PF22041">
    <property type="entry name" value="GST_C_7"/>
    <property type="match status" value="1"/>
</dbReference>
<keyword evidence="3" id="KW-1185">Reference proteome</keyword>
<proteinExistence type="predicted"/>
<dbReference type="InterPro" id="IPR036282">
    <property type="entry name" value="Glutathione-S-Trfase_C_sf"/>
</dbReference>
<protein>
    <recommendedName>
        <fullName evidence="1">Glutathione S-transferase UstS-like C-terminal domain-containing protein</fullName>
    </recommendedName>
</protein>
<name>A0A1C7LL42_GRIFR</name>
<feature type="domain" description="Glutathione S-transferase UstS-like C-terminal" evidence="1">
    <location>
        <begin position="78"/>
        <end position="207"/>
    </location>
</feature>
<evidence type="ECO:0000313" key="2">
    <source>
        <dbReference type="EMBL" id="OBZ65471.1"/>
    </source>
</evidence>
<dbReference type="CDD" id="cd00299">
    <property type="entry name" value="GST_C_family"/>
    <property type="match status" value="1"/>
</dbReference>